<dbReference type="Pfam" id="PF13561">
    <property type="entry name" value="adh_short_C2"/>
    <property type="match status" value="1"/>
</dbReference>
<dbReference type="Proteomes" id="UP000298781">
    <property type="component" value="Chromosome"/>
</dbReference>
<dbReference type="GO" id="GO:0016614">
    <property type="term" value="F:oxidoreductase activity, acting on CH-OH group of donors"/>
    <property type="evidence" value="ECO:0007669"/>
    <property type="project" value="UniProtKB-ARBA"/>
</dbReference>
<keyword evidence="2" id="KW-0560">Oxidoreductase</keyword>
<dbReference type="PROSITE" id="PS00061">
    <property type="entry name" value="ADH_SHORT"/>
    <property type="match status" value="1"/>
</dbReference>
<accession>A0A4D7B990</accession>
<dbReference type="EMBL" id="CP039690">
    <property type="protein sequence ID" value="QCI66116.1"/>
    <property type="molecule type" value="Genomic_DNA"/>
</dbReference>
<dbReference type="AlphaFoldDB" id="A0A4D7B990"/>
<dbReference type="PANTHER" id="PTHR48107">
    <property type="entry name" value="NADPH-DEPENDENT ALDEHYDE REDUCTASE-LIKE PROTEIN, CHLOROPLASTIC-RELATED"/>
    <property type="match status" value="1"/>
</dbReference>
<dbReference type="InterPro" id="IPR036291">
    <property type="entry name" value="NAD(P)-bd_dom_sf"/>
</dbReference>
<comment type="similarity">
    <text evidence="1">Belongs to the short-chain dehydrogenases/reductases (SDR) family.</text>
</comment>
<sequence>MSKGVVIVTGAGRGIGRSCAIMAAARGHAVVVNYASNAAAADEVVAAITGAGGQAVAVKGDVAVEQDVLAIFAAADKLGTLAGLINNAGVVDQKSRVDQFSAARLTRMMAINVVGSILCAREAVRRMSTAHGGKGGTIVNMGSVASVLGSPNEFVDYAASKGAIDSFTIGLAKEVAAEGIRVNAVRPGLIDTEIHASAGVPDRVERFRDLIPMKRGGSADEVAAAVLWLMSDEASYTTGTTITVSGGR</sequence>
<dbReference type="SUPFAM" id="SSF51735">
    <property type="entry name" value="NAD(P)-binding Rossmann-fold domains"/>
    <property type="match status" value="1"/>
</dbReference>
<evidence type="ECO:0000256" key="2">
    <source>
        <dbReference type="ARBA" id="ARBA00023002"/>
    </source>
</evidence>
<dbReference type="KEGG" id="pstg:E8M01_19020"/>
<dbReference type="FunFam" id="3.40.50.720:FF:000084">
    <property type="entry name" value="Short-chain dehydrogenase reductase"/>
    <property type="match status" value="1"/>
</dbReference>
<name>A0A4D7B990_9HYPH</name>
<dbReference type="InterPro" id="IPR020904">
    <property type="entry name" value="Sc_DH/Rdtase_CS"/>
</dbReference>
<dbReference type="InterPro" id="IPR002347">
    <property type="entry name" value="SDR_fam"/>
</dbReference>
<evidence type="ECO:0000313" key="4">
    <source>
        <dbReference type="Proteomes" id="UP000298781"/>
    </source>
</evidence>
<reference evidence="3 4" key="1">
    <citation type="submission" date="2019-04" db="EMBL/GenBank/DDBJ databases">
        <title>Phreatobacter aquaticus sp. nov.</title>
        <authorList>
            <person name="Choi A."/>
        </authorList>
    </citation>
    <scope>NUCLEOTIDE SEQUENCE [LARGE SCALE GENOMIC DNA]</scope>
    <source>
        <strain evidence="3 4">KCTC 52518</strain>
    </source>
</reference>
<protein>
    <submittedName>
        <fullName evidence="3">SDR family oxidoreductase</fullName>
    </submittedName>
</protein>
<proteinExistence type="inferred from homology"/>
<organism evidence="3 4">
    <name type="scientific">Phreatobacter stygius</name>
    <dbReference type="NCBI Taxonomy" id="1940610"/>
    <lineage>
        <taxon>Bacteria</taxon>
        <taxon>Pseudomonadati</taxon>
        <taxon>Pseudomonadota</taxon>
        <taxon>Alphaproteobacteria</taxon>
        <taxon>Hyphomicrobiales</taxon>
        <taxon>Phreatobacteraceae</taxon>
        <taxon>Phreatobacter</taxon>
    </lineage>
</organism>
<gene>
    <name evidence="3" type="ORF">E8M01_19020</name>
</gene>
<evidence type="ECO:0000256" key="1">
    <source>
        <dbReference type="ARBA" id="ARBA00006484"/>
    </source>
</evidence>
<dbReference type="PRINTS" id="PR00080">
    <property type="entry name" value="SDRFAMILY"/>
</dbReference>
<dbReference type="PANTHER" id="PTHR48107:SF7">
    <property type="entry name" value="RE15974P"/>
    <property type="match status" value="1"/>
</dbReference>
<dbReference type="OrthoDB" id="9803333at2"/>
<evidence type="ECO:0000313" key="3">
    <source>
        <dbReference type="EMBL" id="QCI66116.1"/>
    </source>
</evidence>
<dbReference type="PRINTS" id="PR00081">
    <property type="entry name" value="GDHRDH"/>
</dbReference>
<dbReference type="Gene3D" id="3.40.50.720">
    <property type="entry name" value="NAD(P)-binding Rossmann-like Domain"/>
    <property type="match status" value="1"/>
</dbReference>
<keyword evidence="4" id="KW-1185">Reference proteome</keyword>
<dbReference type="RefSeq" id="WP_136961562.1">
    <property type="nucleotide sequence ID" value="NZ_CP039690.1"/>
</dbReference>